<dbReference type="EMBL" id="UINC01164223">
    <property type="protein sequence ID" value="SVD64957.1"/>
    <property type="molecule type" value="Genomic_DNA"/>
</dbReference>
<organism evidence="2">
    <name type="scientific">marine metagenome</name>
    <dbReference type="NCBI Taxonomy" id="408172"/>
    <lineage>
        <taxon>unclassified sequences</taxon>
        <taxon>metagenomes</taxon>
        <taxon>ecological metagenomes</taxon>
    </lineage>
</organism>
<dbReference type="Gene3D" id="3.30.70.1440">
    <property type="entry name" value="Multidrug efflux transporter AcrB pore domain"/>
    <property type="match status" value="1"/>
</dbReference>
<keyword evidence="1" id="KW-1133">Transmembrane helix</keyword>
<dbReference type="SUPFAM" id="SSF82714">
    <property type="entry name" value="Multidrug efflux transporter AcrB TolC docking domain, DN and DC subdomains"/>
    <property type="match status" value="1"/>
</dbReference>
<dbReference type="AlphaFoldDB" id="A0A382X168"/>
<feature type="transmembrane region" description="Helical" evidence="1">
    <location>
        <begin position="178"/>
        <end position="198"/>
    </location>
</feature>
<dbReference type="Gene3D" id="3.30.2090.10">
    <property type="entry name" value="Multidrug efflux transporter AcrB TolC docking domain, DN and DC subdomains"/>
    <property type="match status" value="1"/>
</dbReference>
<dbReference type="GO" id="GO:0042910">
    <property type="term" value="F:xenobiotic transmembrane transporter activity"/>
    <property type="evidence" value="ECO:0007669"/>
    <property type="project" value="TreeGrafter"/>
</dbReference>
<accession>A0A382X168</accession>
<dbReference type="PANTHER" id="PTHR32063:SF0">
    <property type="entry name" value="SWARMING MOTILITY PROTEIN SWRC"/>
    <property type="match status" value="1"/>
</dbReference>
<keyword evidence="1" id="KW-0812">Transmembrane</keyword>
<evidence type="ECO:0000313" key="2">
    <source>
        <dbReference type="EMBL" id="SVD64957.1"/>
    </source>
</evidence>
<feature type="non-terminal residue" evidence="2">
    <location>
        <position position="1"/>
    </location>
</feature>
<feature type="transmembrane region" description="Helical" evidence="1">
    <location>
        <begin position="150"/>
        <end position="171"/>
    </location>
</feature>
<dbReference type="PANTHER" id="PTHR32063">
    <property type="match status" value="1"/>
</dbReference>
<dbReference type="Gene3D" id="1.20.1640.10">
    <property type="entry name" value="Multidrug efflux transporter AcrB transmembrane domain"/>
    <property type="match status" value="1"/>
</dbReference>
<keyword evidence="1" id="KW-0472">Membrane</keyword>
<evidence type="ECO:0008006" key="3">
    <source>
        <dbReference type="Google" id="ProtNLM"/>
    </source>
</evidence>
<feature type="non-terminal residue" evidence="2">
    <location>
        <position position="273"/>
    </location>
</feature>
<proteinExistence type="predicted"/>
<feature type="transmembrane region" description="Helical" evidence="1">
    <location>
        <begin position="250"/>
        <end position="271"/>
    </location>
</feature>
<dbReference type="InterPro" id="IPR027463">
    <property type="entry name" value="AcrB_DN_DC_subdom"/>
</dbReference>
<dbReference type="SUPFAM" id="SSF82866">
    <property type="entry name" value="Multidrug efflux transporter AcrB transmembrane domain"/>
    <property type="match status" value="1"/>
</dbReference>
<protein>
    <recommendedName>
        <fullName evidence="3">Acriflavin resistance protein</fullName>
    </recommendedName>
</protein>
<feature type="transmembrane region" description="Helical" evidence="1">
    <location>
        <begin position="204"/>
        <end position="229"/>
    </location>
</feature>
<evidence type="ECO:0000256" key="1">
    <source>
        <dbReference type="SAM" id="Phobius"/>
    </source>
</evidence>
<sequence length="273" mass="29580">ELAVSVDREKAALYGVSSRDVGMAIRGAIQGIEAAKYRDGNEEYDIVVRLAEKYRGELESLRDLTVMNDGAQIPLLSVAKWEVADGYGSIRRKDQTRMATISSDVRAGLNSNAVLREVRQVLSDFSSSELPVGYQIRYTGQSQDQDEAAAFLQSAFFGAVMLIGLILVTQFNSVVKPVIILTSVFMSTAGVLLGLVVFRMPFGIIMTGVGVISLAGIVVNNAIVLLDYIDILRTRDGMDREEALVRGGHVRFRPVVLTAITTALGLIPLAIGL</sequence>
<dbReference type="GO" id="GO:0005886">
    <property type="term" value="C:plasma membrane"/>
    <property type="evidence" value="ECO:0007669"/>
    <property type="project" value="TreeGrafter"/>
</dbReference>
<dbReference type="Pfam" id="PF00873">
    <property type="entry name" value="ACR_tran"/>
    <property type="match status" value="1"/>
</dbReference>
<reference evidence="2" key="1">
    <citation type="submission" date="2018-05" db="EMBL/GenBank/DDBJ databases">
        <authorList>
            <person name="Lanie J.A."/>
            <person name="Ng W.-L."/>
            <person name="Kazmierczak K.M."/>
            <person name="Andrzejewski T.M."/>
            <person name="Davidsen T.M."/>
            <person name="Wayne K.J."/>
            <person name="Tettelin H."/>
            <person name="Glass J.I."/>
            <person name="Rusch D."/>
            <person name="Podicherti R."/>
            <person name="Tsui H.-C.T."/>
            <person name="Winkler M.E."/>
        </authorList>
    </citation>
    <scope>NUCLEOTIDE SEQUENCE</scope>
</reference>
<dbReference type="InterPro" id="IPR001036">
    <property type="entry name" value="Acrflvin-R"/>
</dbReference>
<gene>
    <name evidence="2" type="ORF">METZ01_LOCUS417811</name>
</gene>
<name>A0A382X168_9ZZZZ</name>